<keyword evidence="2" id="KW-1185">Reference proteome</keyword>
<accession>K4KPY6</accession>
<dbReference type="STRING" id="1117647.M5M_15940"/>
<dbReference type="AlphaFoldDB" id="K4KPY6"/>
<reference evidence="1 2" key="1">
    <citation type="journal article" date="2013" name="Genome Announc.">
        <title>Complete genome sequence of Simiduia agarivorans SA1(T), a marine bacterium able to degrade a variety of polysaccharides.</title>
        <authorList>
            <person name="Lin S.Y."/>
            <person name="Shieh W.Y."/>
            <person name="Chen J.S."/>
            <person name="Tang S.L."/>
        </authorList>
    </citation>
    <scope>NUCLEOTIDE SEQUENCE [LARGE SCALE GENOMIC DNA]</scope>
    <source>
        <strain evidence="2">DSM 21679 / JCM 13881 / BCRC 17597 / SA1</strain>
    </source>
</reference>
<evidence type="ECO:0000313" key="2">
    <source>
        <dbReference type="Proteomes" id="UP000000466"/>
    </source>
</evidence>
<evidence type="ECO:0000313" key="1">
    <source>
        <dbReference type="EMBL" id="AFV00321.1"/>
    </source>
</evidence>
<dbReference type="HOGENOM" id="CLU_2810105_0_0_6"/>
<dbReference type="KEGG" id="saga:M5M_15940"/>
<name>K4KPY6_SIMAS</name>
<sequence>MIYIGEIGFRQRLTRQHISAIQSFRSMVFPMMQVSGPQHLAQPEKTVEVSELNKQKNKCSNLTKVII</sequence>
<proteinExistence type="predicted"/>
<protein>
    <submittedName>
        <fullName evidence="1">Uncharacterized protein</fullName>
    </submittedName>
</protein>
<gene>
    <name evidence="1" type="ordered locus">M5M_15940</name>
</gene>
<organism evidence="1 2">
    <name type="scientific">Simiduia agarivorans (strain DSM 21679 / JCM 13881 / BCRC 17597 / SA1)</name>
    <dbReference type="NCBI Taxonomy" id="1117647"/>
    <lineage>
        <taxon>Bacteria</taxon>
        <taxon>Pseudomonadati</taxon>
        <taxon>Pseudomonadota</taxon>
        <taxon>Gammaproteobacteria</taxon>
        <taxon>Cellvibrionales</taxon>
        <taxon>Cellvibrionaceae</taxon>
        <taxon>Simiduia</taxon>
    </lineage>
</organism>
<dbReference type="Proteomes" id="UP000000466">
    <property type="component" value="Chromosome"/>
</dbReference>
<dbReference type="EMBL" id="CP003746">
    <property type="protein sequence ID" value="AFV00321.1"/>
    <property type="molecule type" value="Genomic_DNA"/>
</dbReference>